<comment type="caution">
    <text evidence="4">The sequence shown here is derived from an EMBL/GenBank/DDBJ whole genome shotgun (WGS) entry which is preliminary data.</text>
</comment>
<feature type="region of interest" description="Disordered" evidence="3">
    <location>
        <begin position="247"/>
        <end position="272"/>
    </location>
</feature>
<dbReference type="SUPFAM" id="SSF52096">
    <property type="entry name" value="ClpP/crotonase"/>
    <property type="match status" value="1"/>
</dbReference>
<dbReference type="GO" id="GO:0003824">
    <property type="term" value="F:catalytic activity"/>
    <property type="evidence" value="ECO:0007669"/>
    <property type="project" value="InterPro"/>
</dbReference>
<dbReference type="Gene3D" id="1.10.12.10">
    <property type="entry name" value="Lyase 2-enoyl-coa Hydratase, Chain A, domain 2"/>
    <property type="match status" value="1"/>
</dbReference>
<evidence type="ECO:0000256" key="3">
    <source>
        <dbReference type="SAM" id="MobiDB-lite"/>
    </source>
</evidence>
<evidence type="ECO:0000313" key="4">
    <source>
        <dbReference type="EMBL" id="MBB5625187.1"/>
    </source>
</evidence>
<evidence type="ECO:0000256" key="1">
    <source>
        <dbReference type="ARBA" id="ARBA00005254"/>
    </source>
</evidence>
<protein>
    <submittedName>
        <fullName evidence="4">Enoyl-CoA hydratase/carnithine racemase</fullName>
    </submittedName>
</protein>
<dbReference type="InterPro" id="IPR001753">
    <property type="entry name" value="Enoyl-CoA_hydra/iso"/>
</dbReference>
<name>A0A7W8Z0P7_9ACTN</name>
<proteinExistence type="inferred from homology"/>
<dbReference type="InterPro" id="IPR018376">
    <property type="entry name" value="Enoyl-CoA_hyd/isom_CS"/>
</dbReference>
<feature type="compositionally biased region" description="Basic and acidic residues" evidence="3">
    <location>
        <begin position="253"/>
        <end position="272"/>
    </location>
</feature>
<dbReference type="Proteomes" id="UP000588112">
    <property type="component" value="Unassembled WGS sequence"/>
</dbReference>
<keyword evidence="5" id="KW-1185">Reference proteome</keyword>
<evidence type="ECO:0000256" key="2">
    <source>
        <dbReference type="RuleBase" id="RU003707"/>
    </source>
</evidence>
<dbReference type="PANTHER" id="PTHR42964:SF1">
    <property type="entry name" value="POLYKETIDE BIOSYNTHESIS ENOYL-COA HYDRATASE PKSH-RELATED"/>
    <property type="match status" value="1"/>
</dbReference>
<dbReference type="CDD" id="cd06558">
    <property type="entry name" value="crotonase-like"/>
    <property type="match status" value="1"/>
</dbReference>
<dbReference type="InterPro" id="IPR051683">
    <property type="entry name" value="Enoyl-CoA_Hydratase/Isomerase"/>
</dbReference>
<dbReference type="Gene3D" id="3.90.226.10">
    <property type="entry name" value="2-enoyl-CoA Hydratase, Chain A, domain 1"/>
    <property type="match status" value="1"/>
</dbReference>
<gene>
    <name evidence="4" type="ORF">BJ981_000886</name>
</gene>
<dbReference type="RefSeq" id="WP_184608444.1">
    <property type="nucleotide sequence ID" value="NZ_BOOS01000035.1"/>
</dbReference>
<dbReference type="AlphaFoldDB" id="A0A7W8Z0P7"/>
<sequence>MGDELTVHRDAGCARVVLNRPEVHNALSVTVLAELERVVAELDADDGVGVIVISGAGGRAFSSGFDLRDAGGGAARRGPRAYPDVPRPGRLPGFDAVARCAAPVVAAIDGYCLGGGLELAMLCDLRVATRSSTFGLPEPRRGLMGGAGLAHVSRAVPLGEALWLHLTGARMTAERAHQIGLVQALADDAAGLDAQVDEVVGQILRGSPLAVRFIKRVVREGRELSVEQQWRFAEMFQFVMGGSADAAEGPRAFAERRDPAWTRGQERPRPPG</sequence>
<dbReference type="InterPro" id="IPR029045">
    <property type="entry name" value="ClpP/crotonase-like_dom_sf"/>
</dbReference>
<organism evidence="4 5">
    <name type="scientific">Sphaerisporangium krabiense</name>
    <dbReference type="NCBI Taxonomy" id="763782"/>
    <lineage>
        <taxon>Bacteria</taxon>
        <taxon>Bacillati</taxon>
        <taxon>Actinomycetota</taxon>
        <taxon>Actinomycetes</taxon>
        <taxon>Streptosporangiales</taxon>
        <taxon>Streptosporangiaceae</taxon>
        <taxon>Sphaerisporangium</taxon>
    </lineage>
</organism>
<dbReference type="PROSITE" id="PS00166">
    <property type="entry name" value="ENOYL_COA_HYDRATASE"/>
    <property type="match status" value="1"/>
</dbReference>
<accession>A0A7W8Z0P7</accession>
<evidence type="ECO:0000313" key="5">
    <source>
        <dbReference type="Proteomes" id="UP000588112"/>
    </source>
</evidence>
<dbReference type="PANTHER" id="PTHR42964">
    <property type="entry name" value="ENOYL-COA HYDRATASE"/>
    <property type="match status" value="1"/>
</dbReference>
<dbReference type="Pfam" id="PF00378">
    <property type="entry name" value="ECH_1"/>
    <property type="match status" value="1"/>
</dbReference>
<dbReference type="InterPro" id="IPR014748">
    <property type="entry name" value="Enoyl-CoA_hydra_C"/>
</dbReference>
<dbReference type="EMBL" id="JACHBR010000001">
    <property type="protein sequence ID" value="MBB5625187.1"/>
    <property type="molecule type" value="Genomic_DNA"/>
</dbReference>
<reference evidence="4 5" key="1">
    <citation type="submission" date="2020-08" db="EMBL/GenBank/DDBJ databases">
        <title>Sequencing the genomes of 1000 actinobacteria strains.</title>
        <authorList>
            <person name="Klenk H.-P."/>
        </authorList>
    </citation>
    <scope>NUCLEOTIDE SEQUENCE [LARGE SCALE GENOMIC DNA]</scope>
    <source>
        <strain evidence="4 5">DSM 45790</strain>
    </source>
</reference>
<comment type="similarity">
    <text evidence="1 2">Belongs to the enoyl-CoA hydratase/isomerase family.</text>
</comment>